<organism evidence="2 3">
    <name type="scientific">Nocardia vermiculata</name>
    <dbReference type="NCBI Taxonomy" id="257274"/>
    <lineage>
        <taxon>Bacteria</taxon>
        <taxon>Bacillati</taxon>
        <taxon>Actinomycetota</taxon>
        <taxon>Actinomycetes</taxon>
        <taxon>Mycobacteriales</taxon>
        <taxon>Nocardiaceae</taxon>
        <taxon>Nocardia</taxon>
    </lineage>
</organism>
<comment type="caution">
    <text evidence="2">The sequence shown here is derived from an EMBL/GenBank/DDBJ whole genome shotgun (WGS) entry which is preliminary data.</text>
</comment>
<gene>
    <name evidence="2" type="ORF">HGA08_10130</name>
</gene>
<dbReference type="AlphaFoldDB" id="A0A846XZU9"/>
<feature type="transmembrane region" description="Helical" evidence="1">
    <location>
        <begin position="12"/>
        <end position="35"/>
    </location>
</feature>
<dbReference type="Proteomes" id="UP000565711">
    <property type="component" value="Unassembled WGS sequence"/>
</dbReference>
<protein>
    <submittedName>
        <fullName evidence="2">Uncharacterized protein</fullName>
    </submittedName>
</protein>
<evidence type="ECO:0000313" key="3">
    <source>
        <dbReference type="Proteomes" id="UP000565711"/>
    </source>
</evidence>
<keyword evidence="3" id="KW-1185">Reference proteome</keyword>
<name>A0A846XZU9_9NOCA</name>
<accession>A0A846XZU9</accession>
<proteinExistence type="predicted"/>
<evidence type="ECO:0000313" key="2">
    <source>
        <dbReference type="EMBL" id="NKY50568.1"/>
    </source>
</evidence>
<sequence>MTYVSTGARRRTRLATQLLITAIALAATILFSYVLQHSDASASTSRSGYETTTPR</sequence>
<dbReference type="RefSeq" id="WP_157102855.1">
    <property type="nucleotide sequence ID" value="NZ_JAAXOP010000004.1"/>
</dbReference>
<reference evidence="2 3" key="1">
    <citation type="submission" date="2020-04" db="EMBL/GenBank/DDBJ databases">
        <title>MicrobeNet Type strains.</title>
        <authorList>
            <person name="Nicholson A.C."/>
        </authorList>
    </citation>
    <scope>NUCLEOTIDE SEQUENCE [LARGE SCALE GENOMIC DNA]</scope>
    <source>
        <strain evidence="2 3">JCM 12354</strain>
    </source>
</reference>
<evidence type="ECO:0000256" key="1">
    <source>
        <dbReference type="SAM" id="Phobius"/>
    </source>
</evidence>
<dbReference type="EMBL" id="JAAXOP010000004">
    <property type="protein sequence ID" value="NKY50568.1"/>
    <property type="molecule type" value="Genomic_DNA"/>
</dbReference>
<keyword evidence="1" id="KW-0812">Transmembrane</keyword>
<keyword evidence="1" id="KW-0472">Membrane</keyword>
<keyword evidence="1" id="KW-1133">Transmembrane helix</keyword>